<gene>
    <name evidence="1" type="ORF">BD31_I0589</name>
</gene>
<dbReference type="RefSeq" id="WP_008298978.1">
    <property type="nucleotide sequence ID" value="NZ_AEXL02000087.1"/>
</dbReference>
<organism evidence="1 2">
    <name type="scientific">Candidatus Nitrosopumilus salarius BD31</name>
    <dbReference type="NCBI Taxonomy" id="859350"/>
    <lineage>
        <taxon>Archaea</taxon>
        <taxon>Nitrososphaerota</taxon>
        <taxon>Nitrososphaeria</taxon>
        <taxon>Nitrosopumilales</taxon>
        <taxon>Nitrosopumilaceae</taxon>
        <taxon>Nitrosopumilus</taxon>
    </lineage>
</organism>
<name>I3D309_9ARCH</name>
<dbReference type="EMBL" id="AEXL02000087">
    <property type="protein sequence ID" value="EIJ66102.1"/>
    <property type="molecule type" value="Genomic_DNA"/>
</dbReference>
<evidence type="ECO:0000313" key="1">
    <source>
        <dbReference type="EMBL" id="EIJ66102.1"/>
    </source>
</evidence>
<comment type="caution">
    <text evidence="1">The sequence shown here is derived from an EMBL/GenBank/DDBJ whole genome shotgun (WGS) entry which is preliminary data.</text>
</comment>
<sequence length="58" mass="6744">MLSISKFGLEILEEIFVCPQCLTGEYVCAIHTKNIKLLLIRDVKNEINKLIKQQYSFN</sequence>
<keyword evidence="2" id="KW-1185">Reference proteome</keyword>
<reference evidence="1 2" key="1">
    <citation type="journal article" date="2012" name="J. Bacteriol.">
        <title>Genome sequence of "Candidatus Nitrosopumilus salaria" BD31, an ammonia-oxidizing archaeon from the San Francisco Bay estuary.</title>
        <authorList>
            <person name="Mosier A.C."/>
            <person name="Allen E.E."/>
            <person name="Kim M."/>
            <person name="Ferriera S."/>
            <person name="Francis C.A."/>
        </authorList>
    </citation>
    <scope>NUCLEOTIDE SEQUENCE [LARGE SCALE GENOMIC DNA]</scope>
    <source>
        <strain evidence="1 2">BD31</strain>
    </source>
</reference>
<dbReference type="AlphaFoldDB" id="I3D309"/>
<protein>
    <submittedName>
        <fullName evidence="1">Uncharacterized protein</fullName>
    </submittedName>
</protein>
<dbReference type="PATRIC" id="fig|859350.6.peg.865"/>
<dbReference type="Proteomes" id="UP000003423">
    <property type="component" value="Unassembled WGS sequence"/>
</dbReference>
<evidence type="ECO:0000313" key="2">
    <source>
        <dbReference type="Proteomes" id="UP000003423"/>
    </source>
</evidence>
<accession>I3D309</accession>
<proteinExistence type="predicted"/>